<dbReference type="EMBL" id="CP038141">
    <property type="protein sequence ID" value="QDH17497.1"/>
    <property type="molecule type" value="Genomic_DNA"/>
</dbReference>
<dbReference type="GO" id="GO:0004527">
    <property type="term" value="F:exonuclease activity"/>
    <property type="evidence" value="ECO:0007669"/>
    <property type="project" value="UniProtKB-KW"/>
</dbReference>
<protein>
    <submittedName>
        <fullName evidence="2">Endonuclease/exonuclease/phosphatase family protein</fullName>
    </submittedName>
</protein>
<evidence type="ECO:0000259" key="1">
    <source>
        <dbReference type="Pfam" id="PF03372"/>
    </source>
</evidence>
<feature type="domain" description="Endonuclease/exonuclease/phosphatase" evidence="1">
    <location>
        <begin position="26"/>
        <end position="273"/>
    </location>
</feature>
<keyword evidence="2" id="KW-0269">Exonuclease</keyword>
<dbReference type="Pfam" id="PF03372">
    <property type="entry name" value="Exo_endo_phos"/>
    <property type="match status" value="1"/>
</dbReference>
<accession>A0A4Y6UMC0</accession>
<reference evidence="2 3" key="1">
    <citation type="submission" date="2019-03" db="EMBL/GenBank/DDBJ databases">
        <title>The complete genome sequence of Swingsia samuiensis NBRC107927(T).</title>
        <authorList>
            <person name="Chua K.-O."/>
            <person name="Chan K.-G."/>
            <person name="See-Too W.-S."/>
        </authorList>
    </citation>
    <scope>NUCLEOTIDE SEQUENCE [LARGE SCALE GENOMIC DNA]</scope>
    <source>
        <strain evidence="2 3">AH83</strain>
    </source>
</reference>
<keyword evidence="2" id="KW-0255">Endonuclease</keyword>
<proteinExistence type="predicted"/>
<dbReference type="InterPro" id="IPR036691">
    <property type="entry name" value="Endo/exonu/phosph_ase_sf"/>
</dbReference>
<organism evidence="2 3">
    <name type="scientific">Swingsia samuiensis</name>
    <dbReference type="NCBI Taxonomy" id="1293412"/>
    <lineage>
        <taxon>Bacteria</taxon>
        <taxon>Pseudomonadati</taxon>
        <taxon>Pseudomonadota</taxon>
        <taxon>Alphaproteobacteria</taxon>
        <taxon>Acetobacterales</taxon>
        <taxon>Acetobacteraceae</taxon>
        <taxon>Swingsia</taxon>
    </lineage>
</organism>
<dbReference type="InterPro" id="IPR005135">
    <property type="entry name" value="Endo/exonuclease/phosphatase"/>
</dbReference>
<keyword evidence="2" id="KW-0378">Hydrolase</keyword>
<dbReference type="Gene3D" id="3.60.10.10">
    <property type="entry name" value="Endonuclease/exonuclease/phosphatase"/>
    <property type="match status" value="1"/>
</dbReference>
<name>A0A4Y6UMC0_9PROT</name>
<keyword evidence="3" id="KW-1185">Reference proteome</keyword>
<dbReference type="OrthoDB" id="395856at2"/>
<dbReference type="GO" id="GO:0004519">
    <property type="term" value="F:endonuclease activity"/>
    <property type="evidence" value="ECO:0007669"/>
    <property type="project" value="UniProtKB-KW"/>
</dbReference>
<sequence>MLFPLVIGLTYCESSSAFAHDIKLSTWNLDWLSLRNPDDADLPSDIPHRSPNDFEHLNHYTQHLNADIIALQEVDGPEAAKKVFNPKDYQLVFTHDEVVQRTGIAVKHNLIVTQNDDVKSLDVSSPTAKHHLRSGLDVSISDGKSTLRLLVVHLKTGCWEQPLQQKHHSCPQLYQQFHILEDWVAERQDEGSAFVVLGDFNRRLTLYDPIMIHLQTIAPLLLTTAGKASPCWGGEYFIDHILLGNAASSWLVPNSLRVMTYKESASAQGLSDHCPVSITLHIP</sequence>
<dbReference type="SUPFAM" id="SSF56219">
    <property type="entry name" value="DNase I-like"/>
    <property type="match status" value="1"/>
</dbReference>
<dbReference type="AlphaFoldDB" id="A0A4Y6UMC0"/>
<gene>
    <name evidence="2" type="ORF">E3D00_07930</name>
</gene>
<evidence type="ECO:0000313" key="2">
    <source>
        <dbReference type="EMBL" id="QDH17497.1"/>
    </source>
</evidence>
<keyword evidence="2" id="KW-0540">Nuclease</keyword>
<evidence type="ECO:0000313" key="3">
    <source>
        <dbReference type="Proteomes" id="UP000316313"/>
    </source>
</evidence>
<dbReference type="Proteomes" id="UP000316313">
    <property type="component" value="Chromosome"/>
</dbReference>
<dbReference type="KEGG" id="ssam:E3D00_07930"/>